<dbReference type="RefSeq" id="WP_209556702.1">
    <property type="nucleotide sequence ID" value="NZ_JAEDXU010000002.1"/>
</dbReference>
<dbReference type="InterPro" id="IPR012341">
    <property type="entry name" value="6hp_glycosidase-like_sf"/>
</dbReference>
<evidence type="ECO:0000313" key="2">
    <source>
        <dbReference type="Proteomes" id="UP000673375"/>
    </source>
</evidence>
<evidence type="ECO:0008006" key="3">
    <source>
        <dbReference type="Google" id="ProtNLM"/>
    </source>
</evidence>
<protein>
    <recommendedName>
        <fullName evidence="3">Glycosyl hydrolase family 8</fullName>
    </recommendedName>
</protein>
<keyword evidence="2" id="KW-1185">Reference proteome</keyword>
<reference evidence="1 2" key="1">
    <citation type="submission" date="2020-12" db="EMBL/GenBank/DDBJ databases">
        <title>Vagococcus allomyrinae sp. nov. and Enterococcus lavae sp. nov., isolated from the larvae of Allomyrina dichotoma.</title>
        <authorList>
            <person name="Lee S.D."/>
        </authorList>
    </citation>
    <scope>NUCLEOTIDE SEQUENCE [LARGE SCALE GENOMIC DNA]</scope>
    <source>
        <strain evidence="1 2">BWM-S5</strain>
    </source>
</reference>
<evidence type="ECO:0000313" key="1">
    <source>
        <dbReference type="EMBL" id="MBP1045891.1"/>
    </source>
</evidence>
<accession>A0ABS4CH61</accession>
<dbReference type="SUPFAM" id="SSF48208">
    <property type="entry name" value="Six-hairpin glycosidases"/>
    <property type="match status" value="1"/>
</dbReference>
<dbReference type="Gene3D" id="1.50.10.10">
    <property type="match status" value="1"/>
</dbReference>
<proteinExistence type="predicted"/>
<organism evidence="1 2">
    <name type="scientific">Enterococcus larvae</name>
    <dbReference type="NCBI Taxonomy" id="2794352"/>
    <lineage>
        <taxon>Bacteria</taxon>
        <taxon>Bacillati</taxon>
        <taxon>Bacillota</taxon>
        <taxon>Bacilli</taxon>
        <taxon>Lactobacillales</taxon>
        <taxon>Enterococcaceae</taxon>
        <taxon>Enterococcus</taxon>
    </lineage>
</organism>
<sequence>MKKRIMLLIIVVLVGAGGFFFWHSNQKTTIEVPSIDEGVKNMMTSKPEDFLLTFGRSNEEIQNRRSLLKTFIQQKLMKDGNIITNYLPNEEQQNVATGHDLLSESAGLYLLDLAAKDTKGRFDVFYKRTVDTFYDGTQFSYRVTDKGVKYDVNASLDDLRIFRALIIAKANFDTTDYDEDIQDFTEKFIQHSTNDGLLIDFYDVKNDEKSQEISLFYLDYRTLSYLYQLHDIDAKYLQYQVNIAKNGYISDEFPLYHQRYSYKSEKYLDGDNINIIESLLTIRYLAEIGEADPNSLEFVKEHVAKGTLFNAYDLNGNPVDKNQSAASYAIAALIGYFTNDDELYTQALSVLENFQTMDATNVLYGGIGDPLTKEVYSFNNLMALLAYGF</sequence>
<dbReference type="InterPro" id="IPR008928">
    <property type="entry name" value="6-hairpin_glycosidase_sf"/>
</dbReference>
<dbReference type="Proteomes" id="UP000673375">
    <property type="component" value="Unassembled WGS sequence"/>
</dbReference>
<gene>
    <name evidence="1" type="ORF">I6N96_06325</name>
</gene>
<comment type="caution">
    <text evidence="1">The sequence shown here is derived from an EMBL/GenBank/DDBJ whole genome shotgun (WGS) entry which is preliminary data.</text>
</comment>
<name>A0ABS4CH61_9ENTE</name>
<dbReference type="EMBL" id="JAEDXU010000002">
    <property type="protein sequence ID" value="MBP1045891.1"/>
    <property type="molecule type" value="Genomic_DNA"/>
</dbReference>